<gene>
    <name evidence="1" type="ORF">F5144DRAFT_487267</name>
</gene>
<dbReference type="EMBL" id="JAGIZQ010000003">
    <property type="protein sequence ID" value="KAH6636844.1"/>
    <property type="molecule type" value="Genomic_DNA"/>
</dbReference>
<evidence type="ECO:0000313" key="2">
    <source>
        <dbReference type="Proteomes" id="UP000724584"/>
    </source>
</evidence>
<comment type="caution">
    <text evidence="1">The sequence shown here is derived from an EMBL/GenBank/DDBJ whole genome shotgun (WGS) entry which is preliminary data.</text>
</comment>
<name>A0ACB7PCC6_9PEZI</name>
<protein>
    <submittedName>
        <fullName evidence="1">Uncharacterized protein</fullName>
    </submittedName>
</protein>
<reference evidence="1 2" key="1">
    <citation type="journal article" date="2021" name="Nat. Commun.">
        <title>Genetic determinants of endophytism in the Arabidopsis root mycobiome.</title>
        <authorList>
            <person name="Mesny F."/>
            <person name="Miyauchi S."/>
            <person name="Thiergart T."/>
            <person name="Pickel B."/>
            <person name="Atanasova L."/>
            <person name="Karlsson M."/>
            <person name="Huettel B."/>
            <person name="Barry K.W."/>
            <person name="Haridas S."/>
            <person name="Chen C."/>
            <person name="Bauer D."/>
            <person name="Andreopoulos W."/>
            <person name="Pangilinan J."/>
            <person name="LaButti K."/>
            <person name="Riley R."/>
            <person name="Lipzen A."/>
            <person name="Clum A."/>
            <person name="Drula E."/>
            <person name="Henrissat B."/>
            <person name="Kohler A."/>
            <person name="Grigoriev I.V."/>
            <person name="Martin F.M."/>
            <person name="Hacquard S."/>
        </authorList>
    </citation>
    <scope>NUCLEOTIDE SEQUENCE [LARGE SCALE GENOMIC DNA]</scope>
    <source>
        <strain evidence="1 2">MPI-SDFR-AT-0079</strain>
    </source>
</reference>
<sequence length="384" mass="44680">MARARAAERGGQAKHFGTRPVVGGWARKLRSPKEAPVREEAAPPEEPYSADPLMMFYNKISPARGQEKSDPAAVESESRLETGGIEAEARSREAELWALERHRADKARWAPEWHRADKARWALERHRADKSRRVLERHQTDKARWALERHRADKSRRVLEWHRADKARLARLAQEARLRDVPANIEVPYEELKALHERGPLAAHKRVMILASFKRQQLEYDVVENPASEKQWPRRADTELRSWVINHKLHQFLYRNLREERRRVDIMNRQRLVARKKLRISPDLPDPVAEVEARVHQFIVQRDAQAIVRKSKEFTRKNHRRLVLAERAGLHALIAQGLPEVGDVRRGRIIAGLRRKEERVARINAKKQRKALKQAIQKSEGSSG</sequence>
<accession>A0ACB7PCC6</accession>
<proteinExistence type="predicted"/>
<evidence type="ECO:0000313" key="1">
    <source>
        <dbReference type="EMBL" id="KAH6636844.1"/>
    </source>
</evidence>
<organism evidence="1 2">
    <name type="scientific">Chaetomium tenue</name>
    <dbReference type="NCBI Taxonomy" id="1854479"/>
    <lineage>
        <taxon>Eukaryota</taxon>
        <taxon>Fungi</taxon>
        <taxon>Dikarya</taxon>
        <taxon>Ascomycota</taxon>
        <taxon>Pezizomycotina</taxon>
        <taxon>Sordariomycetes</taxon>
        <taxon>Sordariomycetidae</taxon>
        <taxon>Sordariales</taxon>
        <taxon>Chaetomiaceae</taxon>
        <taxon>Chaetomium</taxon>
    </lineage>
</organism>
<dbReference type="Proteomes" id="UP000724584">
    <property type="component" value="Unassembled WGS sequence"/>
</dbReference>
<keyword evidence="2" id="KW-1185">Reference proteome</keyword>